<dbReference type="OrthoDB" id="435881at2759"/>
<dbReference type="PANTHER" id="PTHR31001">
    <property type="entry name" value="UNCHARACTERIZED TRANSCRIPTIONAL REGULATORY PROTEIN"/>
    <property type="match status" value="1"/>
</dbReference>
<dbReference type="CDD" id="cd12148">
    <property type="entry name" value="fungal_TF_MHR"/>
    <property type="match status" value="1"/>
</dbReference>
<proteinExistence type="predicted"/>
<gene>
    <name evidence="5" type="ORF">B0J11DRAFT_274194</name>
</gene>
<accession>A0A9P9IPS7</accession>
<dbReference type="Gene3D" id="4.10.240.10">
    <property type="entry name" value="Zn(2)-C6 fungal-type DNA-binding domain"/>
    <property type="match status" value="1"/>
</dbReference>
<evidence type="ECO:0000313" key="6">
    <source>
        <dbReference type="Proteomes" id="UP000700596"/>
    </source>
</evidence>
<dbReference type="Pfam" id="PF00172">
    <property type="entry name" value="Zn_clus"/>
    <property type="match status" value="1"/>
</dbReference>
<dbReference type="CDD" id="cd00067">
    <property type="entry name" value="GAL4"/>
    <property type="match status" value="1"/>
</dbReference>
<evidence type="ECO:0000313" key="5">
    <source>
        <dbReference type="EMBL" id="KAH7128552.1"/>
    </source>
</evidence>
<feature type="domain" description="Zn(2)-C6 fungal-type" evidence="4">
    <location>
        <begin position="15"/>
        <end position="45"/>
    </location>
</feature>
<evidence type="ECO:0000256" key="3">
    <source>
        <dbReference type="ARBA" id="ARBA00023242"/>
    </source>
</evidence>
<dbReference type="GO" id="GO:0000981">
    <property type="term" value="F:DNA-binding transcription factor activity, RNA polymerase II-specific"/>
    <property type="evidence" value="ECO:0007669"/>
    <property type="project" value="InterPro"/>
</dbReference>
<dbReference type="InterPro" id="IPR050613">
    <property type="entry name" value="Sec_Metabolite_Reg"/>
</dbReference>
<dbReference type="InterPro" id="IPR007219">
    <property type="entry name" value="XnlR_reg_dom"/>
</dbReference>
<dbReference type="SMART" id="SM00906">
    <property type="entry name" value="Fungal_trans"/>
    <property type="match status" value="1"/>
</dbReference>
<dbReference type="AlphaFoldDB" id="A0A9P9IPS7"/>
<keyword evidence="2" id="KW-0479">Metal-binding</keyword>
<dbReference type="InterPro" id="IPR036864">
    <property type="entry name" value="Zn2-C6_fun-type_DNA-bd_sf"/>
</dbReference>
<dbReference type="GO" id="GO:0003677">
    <property type="term" value="F:DNA binding"/>
    <property type="evidence" value="ECO:0007669"/>
    <property type="project" value="InterPro"/>
</dbReference>
<dbReference type="GO" id="GO:0008270">
    <property type="term" value="F:zinc ion binding"/>
    <property type="evidence" value="ECO:0007669"/>
    <property type="project" value="InterPro"/>
</dbReference>
<keyword evidence="3" id="KW-0539">Nucleus</keyword>
<keyword evidence="6" id="KW-1185">Reference proteome</keyword>
<evidence type="ECO:0000259" key="4">
    <source>
        <dbReference type="PROSITE" id="PS50048"/>
    </source>
</evidence>
<dbReference type="GO" id="GO:0005634">
    <property type="term" value="C:nucleus"/>
    <property type="evidence" value="ECO:0007669"/>
    <property type="project" value="UniProtKB-SubCell"/>
</dbReference>
<dbReference type="GO" id="GO:0006351">
    <property type="term" value="P:DNA-templated transcription"/>
    <property type="evidence" value="ECO:0007669"/>
    <property type="project" value="InterPro"/>
</dbReference>
<dbReference type="Proteomes" id="UP000700596">
    <property type="component" value="Unassembled WGS sequence"/>
</dbReference>
<comment type="caution">
    <text evidence="5">The sequence shown here is derived from an EMBL/GenBank/DDBJ whole genome shotgun (WGS) entry which is preliminary data.</text>
</comment>
<dbReference type="EMBL" id="JAGMWT010000005">
    <property type="protein sequence ID" value="KAH7128552.1"/>
    <property type="molecule type" value="Genomic_DNA"/>
</dbReference>
<evidence type="ECO:0000256" key="1">
    <source>
        <dbReference type="ARBA" id="ARBA00004123"/>
    </source>
</evidence>
<sequence length="678" mass="77760">MQEAGSVPRSAPGRSCVACRRRKIKCNREQPCSYCVRSGIESCTYPEPKRDEPEREQITDDLTTRLRRIESILERLEVRSNQSDLATSFSANTSTSAFIRSNQMESLDKISTHRQTSGKLVNDQADGRYVTSGFWADLDEVEKKASNLVEQHQSSPSEIPSVIAHVGSPEYGSFIPGFGMEPFNIFQYHPSTDSVFALWRVYTQNVDPVVKLLHVPMTQQQLLWASQHLTEIPPAFESLMFSIYFAAVTSIRDPEKCEKVFHEDRQTLLRRYRLGFEQSLAKADFLSRPNITTIQSLTLFLVCARFSVEKGFVWTMVGLLIRLSMKLGLHRDPVDLGLSPFTSEMRRRLWWQIYVLDTRTAEDSDIDPFICTHFFNTKFPKNVNDADLDFEMTHNVSDAPYRTEMLFTLLRAELSYATRAIIFATDSGAGNGHTKPSMQERNILLENLVKKLEEKYLKHCDPQIPICALSEAATRMIITKVKLTLHHPNMYKFSEVCDETLHDLVMRSIEIIEGTRLLRTHEKYSRWVWLFEKYVDWDAVAFILHIMAANPLSVPQDRAWNAIDIFFQDWQDQVHDIARWRRLENLRAKVNAGRTPASQNDTSQTPIGANLGLHQAENNPNAHPLGAAVPNSDFSHEFPTHILGDQVDWNIDNFLLSQGMPTWDMELDVNTLRFHGLQ</sequence>
<dbReference type="PROSITE" id="PS50048">
    <property type="entry name" value="ZN2_CY6_FUNGAL_2"/>
    <property type="match status" value="1"/>
</dbReference>
<dbReference type="SUPFAM" id="SSF57701">
    <property type="entry name" value="Zn2/Cys6 DNA-binding domain"/>
    <property type="match status" value="1"/>
</dbReference>
<protein>
    <submittedName>
        <fullName evidence="5">Fungal-specific transcription factor domain-containing protein</fullName>
    </submittedName>
</protein>
<dbReference type="InterPro" id="IPR001138">
    <property type="entry name" value="Zn2Cys6_DnaBD"/>
</dbReference>
<dbReference type="PANTHER" id="PTHR31001:SF50">
    <property type="entry name" value="ZN(II)2CYS6 TRANSCRIPTION FACTOR (EUROFUNG)"/>
    <property type="match status" value="1"/>
</dbReference>
<evidence type="ECO:0000256" key="2">
    <source>
        <dbReference type="ARBA" id="ARBA00022723"/>
    </source>
</evidence>
<reference evidence="5" key="1">
    <citation type="journal article" date="2021" name="Nat. Commun.">
        <title>Genetic determinants of endophytism in the Arabidopsis root mycobiome.</title>
        <authorList>
            <person name="Mesny F."/>
            <person name="Miyauchi S."/>
            <person name="Thiergart T."/>
            <person name="Pickel B."/>
            <person name="Atanasova L."/>
            <person name="Karlsson M."/>
            <person name="Huettel B."/>
            <person name="Barry K.W."/>
            <person name="Haridas S."/>
            <person name="Chen C."/>
            <person name="Bauer D."/>
            <person name="Andreopoulos W."/>
            <person name="Pangilinan J."/>
            <person name="LaButti K."/>
            <person name="Riley R."/>
            <person name="Lipzen A."/>
            <person name="Clum A."/>
            <person name="Drula E."/>
            <person name="Henrissat B."/>
            <person name="Kohler A."/>
            <person name="Grigoriev I.V."/>
            <person name="Martin F.M."/>
            <person name="Hacquard S."/>
        </authorList>
    </citation>
    <scope>NUCLEOTIDE SEQUENCE</scope>
    <source>
        <strain evidence="5">MPI-CAGE-CH-0243</strain>
    </source>
</reference>
<dbReference type="Pfam" id="PF04082">
    <property type="entry name" value="Fungal_trans"/>
    <property type="match status" value="1"/>
</dbReference>
<comment type="subcellular location">
    <subcellularLocation>
        <location evidence="1">Nucleus</location>
    </subcellularLocation>
</comment>
<name>A0A9P9IPS7_9PLEO</name>
<dbReference type="PROSITE" id="PS00463">
    <property type="entry name" value="ZN2_CY6_FUNGAL_1"/>
    <property type="match status" value="1"/>
</dbReference>
<dbReference type="SMART" id="SM00066">
    <property type="entry name" value="GAL4"/>
    <property type="match status" value="1"/>
</dbReference>
<organism evidence="5 6">
    <name type="scientific">Dendryphion nanum</name>
    <dbReference type="NCBI Taxonomy" id="256645"/>
    <lineage>
        <taxon>Eukaryota</taxon>
        <taxon>Fungi</taxon>
        <taxon>Dikarya</taxon>
        <taxon>Ascomycota</taxon>
        <taxon>Pezizomycotina</taxon>
        <taxon>Dothideomycetes</taxon>
        <taxon>Pleosporomycetidae</taxon>
        <taxon>Pleosporales</taxon>
        <taxon>Torulaceae</taxon>
        <taxon>Dendryphion</taxon>
    </lineage>
</organism>